<gene>
    <name evidence="6" type="ORF">DAY19_02825</name>
</gene>
<keyword evidence="7" id="KW-1185">Reference proteome</keyword>
<dbReference type="EMBL" id="QDKL01000001">
    <property type="protein sequence ID" value="RZF22723.1"/>
    <property type="molecule type" value="Genomic_DNA"/>
</dbReference>
<comment type="similarity">
    <text evidence="2">Belongs to the bacterial solute-binding protein 5 family.</text>
</comment>
<dbReference type="SUPFAM" id="SSF53850">
    <property type="entry name" value="Periplasmic binding protein-like II"/>
    <property type="match status" value="1"/>
</dbReference>
<keyword evidence="3" id="KW-0813">Transport</keyword>
<evidence type="ECO:0000256" key="4">
    <source>
        <dbReference type="ARBA" id="ARBA00022729"/>
    </source>
</evidence>
<dbReference type="Proteomes" id="UP000443582">
    <property type="component" value="Unassembled WGS sequence"/>
</dbReference>
<dbReference type="InterPro" id="IPR000914">
    <property type="entry name" value="SBP_5_dom"/>
</dbReference>
<dbReference type="PANTHER" id="PTHR30290:SF10">
    <property type="entry name" value="PERIPLASMIC OLIGOPEPTIDE-BINDING PROTEIN-RELATED"/>
    <property type="match status" value="1"/>
</dbReference>
<accession>A0ABY0IIE0</accession>
<keyword evidence="4" id="KW-0732">Signal</keyword>
<reference evidence="7" key="1">
    <citation type="journal article" date="2019" name="Int. J. Syst. Evol. Microbiol.">
        <title>Halobacteriovorax valvorus sp. nov., a novel prokaryotic predator isolated from coastal seawater of China.</title>
        <authorList>
            <person name="Chen M.-X."/>
        </authorList>
    </citation>
    <scope>NUCLEOTIDE SEQUENCE [LARGE SCALE GENOMIC DNA]</scope>
    <source>
        <strain evidence="7">BL9</strain>
    </source>
</reference>
<evidence type="ECO:0000256" key="3">
    <source>
        <dbReference type="ARBA" id="ARBA00022448"/>
    </source>
</evidence>
<evidence type="ECO:0000313" key="7">
    <source>
        <dbReference type="Proteomes" id="UP000443582"/>
    </source>
</evidence>
<dbReference type="PROSITE" id="PS51257">
    <property type="entry name" value="PROKAR_LIPOPROTEIN"/>
    <property type="match status" value="1"/>
</dbReference>
<dbReference type="InterPro" id="IPR030678">
    <property type="entry name" value="Peptide/Ni-bd"/>
</dbReference>
<dbReference type="CDD" id="cd08505">
    <property type="entry name" value="PBP2_NikA_DppA_OppA_like_18"/>
    <property type="match status" value="1"/>
</dbReference>
<dbReference type="Gene3D" id="3.90.76.10">
    <property type="entry name" value="Dipeptide-binding Protein, Domain 1"/>
    <property type="match status" value="1"/>
</dbReference>
<comment type="caution">
    <text evidence="6">The sequence shown here is derived from an EMBL/GenBank/DDBJ whole genome shotgun (WGS) entry which is preliminary data.</text>
</comment>
<dbReference type="Pfam" id="PF00496">
    <property type="entry name" value="SBP_bac_5"/>
    <property type="match status" value="1"/>
</dbReference>
<evidence type="ECO:0000259" key="5">
    <source>
        <dbReference type="Pfam" id="PF00496"/>
    </source>
</evidence>
<feature type="domain" description="Solute-binding protein family 5" evidence="5">
    <location>
        <begin position="75"/>
        <end position="495"/>
    </location>
</feature>
<dbReference type="Gene3D" id="3.10.105.10">
    <property type="entry name" value="Dipeptide-binding Protein, Domain 3"/>
    <property type="match status" value="1"/>
</dbReference>
<sequence>MKSRNLVSFLLMSLLAVTISCTKKVDLNEKVLNLAVTSEIKGMDPIYSNDKYSSNEVGRVYEGLLEYHYLKRPYTLVPNLAESLPEVSEDGLTYTFKIKKGVLFHDDKAFEGGKGRELVAEDFVYSIKRLADPKLQGLGWWLLSGKIKGLDAWRDKNAEKDKVDYSEEVEGLRALDKYTLQFKLTKQFPQFLYSLAMPFTFAVAKEVVDHYGKEFLNHPVGTGPFMLGEFKQTAKKFSYTRNPKFRKKLFPSEASDEFKHMLKYAGKPVPFVDRIEINVVKEDQPRWLNFLKGRVDYIGIPKDNFEAAVTPGKGLDKQFEEKGVELSISPSLDVTYTAFNHDLKLLQNRDLRRALALAYDVKEFNKLFYNGTALPAQSVIPPGIAGYMPDYVSPYRNRDLAKAKELLAKAGYPDGKGLPEITYDCPSSSTSRQIGELFKKQMAEIGVNIKVVQNSWPELQKKITKRQVMLYGIAWGADYPDAENFLQLLYGPNKSPGANGSGYDNPEFNKLFAKASIMQDSPERTAIYEELNKMAAEEVPWIYGVHRQSYLIKHSWLKNYMTTDFEAGQAQYLDVDLDQKKKMQDKL</sequence>
<dbReference type="InterPro" id="IPR039424">
    <property type="entry name" value="SBP_5"/>
</dbReference>
<organism evidence="6 7">
    <name type="scientific">Halobacteriovorax vibrionivorans</name>
    <dbReference type="NCBI Taxonomy" id="2152716"/>
    <lineage>
        <taxon>Bacteria</taxon>
        <taxon>Pseudomonadati</taxon>
        <taxon>Bdellovibrionota</taxon>
        <taxon>Bacteriovoracia</taxon>
        <taxon>Bacteriovoracales</taxon>
        <taxon>Halobacteriovoraceae</taxon>
        <taxon>Halobacteriovorax</taxon>
    </lineage>
</organism>
<evidence type="ECO:0000256" key="2">
    <source>
        <dbReference type="ARBA" id="ARBA00005695"/>
    </source>
</evidence>
<proteinExistence type="inferred from homology"/>
<evidence type="ECO:0000313" key="6">
    <source>
        <dbReference type="EMBL" id="RZF22723.1"/>
    </source>
</evidence>
<protein>
    <recommendedName>
        <fullName evidence="5">Solute-binding protein family 5 domain-containing protein</fullName>
    </recommendedName>
</protein>
<dbReference type="PIRSF" id="PIRSF002741">
    <property type="entry name" value="MppA"/>
    <property type="match status" value="1"/>
</dbReference>
<evidence type="ECO:0000256" key="1">
    <source>
        <dbReference type="ARBA" id="ARBA00004196"/>
    </source>
</evidence>
<dbReference type="RefSeq" id="WP_114705668.1">
    <property type="nucleotide sequence ID" value="NZ_QDKL01000001.1"/>
</dbReference>
<dbReference type="PANTHER" id="PTHR30290">
    <property type="entry name" value="PERIPLASMIC BINDING COMPONENT OF ABC TRANSPORTER"/>
    <property type="match status" value="1"/>
</dbReference>
<dbReference type="Gene3D" id="3.40.190.10">
    <property type="entry name" value="Periplasmic binding protein-like II"/>
    <property type="match status" value="1"/>
</dbReference>
<name>A0ABY0IIE0_9BACT</name>
<comment type="subcellular location">
    <subcellularLocation>
        <location evidence="1">Cell envelope</location>
    </subcellularLocation>
</comment>